<comment type="cofactor">
    <cofactor evidence="1">
        <name>a divalent metal cation</name>
        <dbReference type="ChEBI" id="CHEBI:60240"/>
    </cofactor>
</comment>
<evidence type="ECO:0000256" key="4">
    <source>
        <dbReference type="ARBA" id="ARBA00022801"/>
    </source>
</evidence>
<evidence type="ECO:0000256" key="2">
    <source>
        <dbReference type="ARBA" id="ARBA00022722"/>
    </source>
</evidence>
<keyword evidence="3" id="KW-0255">Endonuclease</keyword>
<dbReference type="HOGENOM" id="CLU_076609_0_1_5"/>
<dbReference type="InterPro" id="IPR013527">
    <property type="entry name" value="YicC-like_N"/>
</dbReference>
<dbReference type="GO" id="GO:0004521">
    <property type="term" value="F:RNA endonuclease activity"/>
    <property type="evidence" value="ECO:0007669"/>
    <property type="project" value="InterPro"/>
</dbReference>
<feature type="domain" description="Endoribonuclease YicC-like N-terminal" evidence="6">
    <location>
        <begin position="8"/>
        <end position="161"/>
    </location>
</feature>
<dbReference type="STRING" id="1150469.RSPPHO_02723"/>
<dbReference type="NCBIfam" id="TIGR00255">
    <property type="entry name" value="YicC/YloC family endoribonuclease"/>
    <property type="match status" value="1"/>
</dbReference>
<gene>
    <name evidence="8" type="ORF">RSPPHO_02723</name>
</gene>
<dbReference type="EMBL" id="HE663493">
    <property type="protein sequence ID" value="CCG09349.1"/>
    <property type="molecule type" value="Genomic_DNA"/>
</dbReference>
<keyword evidence="4" id="KW-0378">Hydrolase</keyword>
<keyword evidence="2" id="KW-0540">Nuclease</keyword>
<proteinExistence type="inferred from homology"/>
<keyword evidence="9" id="KW-1185">Reference proteome</keyword>
<organism evidence="8 9">
    <name type="scientific">Pararhodospirillum photometricum DSM 122</name>
    <dbReference type="NCBI Taxonomy" id="1150469"/>
    <lineage>
        <taxon>Bacteria</taxon>
        <taxon>Pseudomonadati</taxon>
        <taxon>Pseudomonadota</taxon>
        <taxon>Alphaproteobacteria</taxon>
        <taxon>Rhodospirillales</taxon>
        <taxon>Rhodospirillaceae</taxon>
        <taxon>Pararhodospirillum</taxon>
    </lineage>
</organism>
<dbReference type="PANTHER" id="PTHR30636:SF3">
    <property type="entry name" value="UPF0701 PROTEIN YICC"/>
    <property type="match status" value="1"/>
</dbReference>
<dbReference type="Pfam" id="PF03755">
    <property type="entry name" value="YicC-like_N"/>
    <property type="match status" value="1"/>
</dbReference>
<dbReference type="Pfam" id="PF08340">
    <property type="entry name" value="YicC-like_C"/>
    <property type="match status" value="1"/>
</dbReference>
<evidence type="ECO:0000256" key="3">
    <source>
        <dbReference type="ARBA" id="ARBA00022759"/>
    </source>
</evidence>
<evidence type="ECO:0000259" key="7">
    <source>
        <dbReference type="Pfam" id="PF08340"/>
    </source>
</evidence>
<evidence type="ECO:0000256" key="1">
    <source>
        <dbReference type="ARBA" id="ARBA00001968"/>
    </source>
</evidence>
<evidence type="ECO:0000256" key="5">
    <source>
        <dbReference type="ARBA" id="ARBA00035648"/>
    </source>
</evidence>
<dbReference type="Proteomes" id="UP000033220">
    <property type="component" value="Chromosome DSM 122"/>
</dbReference>
<dbReference type="AlphaFoldDB" id="H6SNL8"/>
<comment type="similarity">
    <text evidence="5">Belongs to the YicC/YloC family.</text>
</comment>
<evidence type="ECO:0008006" key="10">
    <source>
        <dbReference type="Google" id="ProtNLM"/>
    </source>
</evidence>
<dbReference type="eggNOG" id="COG1561">
    <property type="taxonomic scope" value="Bacteria"/>
</dbReference>
<dbReference type="PANTHER" id="PTHR30636">
    <property type="entry name" value="UPF0701 PROTEIN YICC"/>
    <property type="match status" value="1"/>
</dbReference>
<dbReference type="KEGG" id="rpm:RSPPHO_02723"/>
<evidence type="ECO:0000259" key="6">
    <source>
        <dbReference type="Pfam" id="PF03755"/>
    </source>
</evidence>
<sequence length="300" mass="33025">MEPPMTLSSMTGFARVQDRQGTLGWTWEVRGVNGKSLDLRLRLPPGSDTLDQPVRRLVSERVARGSLSLTLSLDTPAPEPQWRLNEGLLHQAIALAAKARGAGVKPARLDGLLALRGVLEPVAEPPEDEATRRTRETTLLASLAQALEAFQQSRAEEGTRLGTLLHGHLDRLAVLTTEAAATESLRPEAQRERLRRQVADLLALAPDRLPEDRLAQEVALLAVKADVREELDRLQAHIAGARDLLDQGGPIGRRLDFLSQELNREANTLCSKAQDIALTRVGLEMKAVIDQFREQLLNLE</sequence>
<protein>
    <recommendedName>
        <fullName evidence="10">YicC family protein</fullName>
    </recommendedName>
</protein>
<evidence type="ECO:0000313" key="8">
    <source>
        <dbReference type="EMBL" id="CCG09349.1"/>
    </source>
</evidence>
<reference evidence="8 9" key="1">
    <citation type="submission" date="2012-02" db="EMBL/GenBank/DDBJ databases">
        <title>Shotgun genome sequence of Phaeospirillum photometricum DSM 122.</title>
        <authorList>
            <person name="Duquesne K."/>
            <person name="Sturgis J."/>
        </authorList>
    </citation>
    <scope>NUCLEOTIDE SEQUENCE [LARGE SCALE GENOMIC DNA]</scope>
    <source>
        <strain evidence="9">DSM122</strain>
    </source>
</reference>
<dbReference type="PATRIC" id="fig|1150469.3.peg.3090"/>
<evidence type="ECO:0000313" key="9">
    <source>
        <dbReference type="Proteomes" id="UP000033220"/>
    </source>
</evidence>
<accession>H6SNL8</accession>
<name>H6SNL8_PARPM</name>
<feature type="domain" description="Endoribonuclease YicC-like C-terminal" evidence="7">
    <location>
        <begin position="185"/>
        <end position="300"/>
    </location>
</feature>
<dbReference type="InterPro" id="IPR005229">
    <property type="entry name" value="YicC/YloC-like"/>
</dbReference>
<dbReference type="InterPro" id="IPR013551">
    <property type="entry name" value="YicC-like_C"/>
</dbReference>
<dbReference type="GO" id="GO:0016787">
    <property type="term" value="F:hydrolase activity"/>
    <property type="evidence" value="ECO:0007669"/>
    <property type="project" value="UniProtKB-KW"/>
</dbReference>